<dbReference type="EMBL" id="BONW01000028">
    <property type="protein sequence ID" value="GIG90382.1"/>
    <property type="molecule type" value="Genomic_DNA"/>
</dbReference>
<evidence type="ECO:0000313" key="4">
    <source>
        <dbReference type="Proteomes" id="UP000646749"/>
    </source>
</evidence>
<dbReference type="Gene3D" id="2.60.40.10">
    <property type="entry name" value="Immunoglobulins"/>
    <property type="match status" value="1"/>
</dbReference>
<name>A0ABQ4E6P4_9ACTN</name>
<feature type="signal peptide" evidence="1">
    <location>
        <begin position="1"/>
        <end position="34"/>
    </location>
</feature>
<feature type="chain" id="PRO_5047439082" description="Bacterial Ig-like domain-containing protein" evidence="1">
    <location>
        <begin position="35"/>
        <end position="407"/>
    </location>
</feature>
<reference evidence="3 4" key="1">
    <citation type="submission" date="2021-01" db="EMBL/GenBank/DDBJ databases">
        <title>Whole genome shotgun sequence of Plantactinospora endophytica NBRC 110450.</title>
        <authorList>
            <person name="Komaki H."/>
            <person name="Tamura T."/>
        </authorList>
    </citation>
    <scope>NUCLEOTIDE SEQUENCE [LARGE SCALE GENOMIC DNA]</scope>
    <source>
        <strain evidence="3 4">NBRC 110450</strain>
    </source>
</reference>
<evidence type="ECO:0000256" key="1">
    <source>
        <dbReference type="SAM" id="SignalP"/>
    </source>
</evidence>
<accession>A0ABQ4E6P4</accession>
<dbReference type="InterPro" id="IPR032109">
    <property type="entry name" value="Big_3_5"/>
</dbReference>
<dbReference type="RefSeq" id="WP_203868810.1">
    <property type="nucleotide sequence ID" value="NZ_BONW01000028.1"/>
</dbReference>
<dbReference type="Pfam" id="PF16640">
    <property type="entry name" value="Big_3_5"/>
    <property type="match status" value="1"/>
</dbReference>
<feature type="domain" description="Bacterial Ig-like" evidence="2">
    <location>
        <begin position="172"/>
        <end position="253"/>
    </location>
</feature>
<evidence type="ECO:0000259" key="2">
    <source>
        <dbReference type="Pfam" id="PF16640"/>
    </source>
</evidence>
<keyword evidence="1" id="KW-0732">Signal</keyword>
<protein>
    <recommendedName>
        <fullName evidence="2">Bacterial Ig-like domain-containing protein</fullName>
    </recommendedName>
</protein>
<comment type="caution">
    <text evidence="3">The sequence shown here is derived from an EMBL/GenBank/DDBJ whole genome shotgun (WGS) entry which is preliminary data.</text>
</comment>
<organism evidence="3 4">
    <name type="scientific">Plantactinospora endophytica</name>
    <dbReference type="NCBI Taxonomy" id="673535"/>
    <lineage>
        <taxon>Bacteria</taxon>
        <taxon>Bacillati</taxon>
        <taxon>Actinomycetota</taxon>
        <taxon>Actinomycetes</taxon>
        <taxon>Micromonosporales</taxon>
        <taxon>Micromonosporaceae</taxon>
        <taxon>Plantactinospora</taxon>
    </lineage>
</organism>
<gene>
    <name evidence="3" type="ORF">Pen02_53180</name>
</gene>
<sequence length="407" mass="39020">MKATKTLLGRAAALAGAVALTTVGLVGVAAPAQAAAAGTITLNPTSGSVTDNPMLSQATTSAACPTGFGDQAALRVGPVGGQVANLNRIASDTGYDTAPFTLAANRSMATALAGTPANGDYVVVIECLSELNGVHPDRFETVITVNGGNWRAKGAVDPVVPTTTVLGASPAGPVEAGTAVTLTATVDPAAAAGTVSFRNGSTAVGTAPVSGGTAAITISTLPVGSNSLTAQFTPADPAAFGPSTSTEVNVQVTAPGAVNKGQEITAEIVGGGLSLEVAGTAVALSGGVVGGTATGTLNTATVTDLRGTSAGWNLTGQVEDFVGPAGATIDGNQLGWTPNAGKVSGSGTATAGAAAAPGTGLGETRTLCRADEGSSAGTFECGAGLGLGIPDTTTPGSYAGTLTLTLV</sequence>
<dbReference type="InterPro" id="IPR013783">
    <property type="entry name" value="Ig-like_fold"/>
</dbReference>
<dbReference type="Proteomes" id="UP000646749">
    <property type="component" value="Unassembled WGS sequence"/>
</dbReference>
<keyword evidence="4" id="KW-1185">Reference proteome</keyword>
<evidence type="ECO:0000313" key="3">
    <source>
        <dbReference type="EMBL" id="GIG90382.1"/>
    </source>
</evidence>
<proteinExistence type="predicted"/>